<keyword evidence="3" id="KW-1185">Reference proteome</keyword>
<comment type="caution">
    <text evidence="2">The sequence shown here is derived from an EMBL/GenBank/DDBJ whole genome shotgun (WGS) entry which is preliminary data.</text>
</comment>
<dbReference type="InterPro" id="IPR036237">
    <property type="entry name" value="Xyl_isomerase-like_sf"/>
</dbReference>
<dbReference type="PANTHER" id="PTHR12110">
    <property type="entry name" value="HYDROXYPYRUVATE ISOMERASE"/>
    <property type="match status" value="1"/>
</dbReference>
<protein>
    <submittedName>
        <fullName evidence="2">Xylose isomerase-like TIM barrel</fullName>
    </submittedName>
</protein>
<dbReference type="AlphaFoldDB" id="A0A5C5Y2V8"/>
<dbReference type="Pfam" id="PF01261">
    <property type="entry name" value="AP_endonuc_2"/>
    <property type="match status" value="1"/>
</dbReference>
<dbReference type="SUPFAM" id="SSF51658">
    <property type="entry name" value="Xylose isomerase-like"/>
    <property type="match status" value="1"/>
</dbReference>
<accession>A0A5C5Y2V8</accession>
<dbReference type="EMBL" id="SJPL01000001">
    <property type="protein sequence ID" value="TWT69021.1"/>
    <property type="molecule type" value="Genomic_DNA"/>
</dbReference>
<reference evidence="2 3" key="1">
    <citation type="submission" date="2019-02" db="EMBL/GenBank/DDBJ databases">
        <title>Deep-cultivation of Planctomycetes and their phenomic and genomic characterization uncovers novel biology.</title>
        <authorList>
            <person name="Wiegand S."/>
            <person name="Jogler M."/>
            <person name="Boedeker C."/>
            <person name="Pinto D."/>
            <person name="Vollmers J."/>
            <person name="Rivas-Marin E."/>
            <person name="Kohn T."/>
            <person name="Peeters S.H."/>
            <person name="Heuer A."/>
            <person name="Rast P."/>
            <person name="Oberbeckmann S."/>
            <person name="Bunk B."/>
            <person name="Jeske O."/>
            <person name="Meyerdierks A."/>
            <person name="Storesund J.E."/>
            <person name="Kallscheuer N."/>
            <person name="Luecker S."/>
            <person name="Lage O.M."/>
            <person name="Pohl T."/>
            <person name="Merkel B.J."/>
            <person name="Hornburger P."/>
            <person name="Mueller R.-W."/>
            <person name="Bruemmer F."/>
            <person name="Labrenz M."/>
            <person name="Spormann A.M."/>
            <person name="Op Den Camp H."/>
            <person name="Overmann J."/>
            <person name="Amann R."/>
            <person name="Jetten M.S.M."/>
            <person name="Mascher T."/>
            <person name="Medema M.H."/>
            <person name="Devos D.P."/>
            <person name="Kaster A.-K."/>
            <person name="Ovreas L."/>
            <person name="Rohde M."/>
            <person name="Galperin M.Y."/>
            <person name="Jogler C."/>
        </authorList>
    </citation>
    <scope>NUCLEOTIDE SEQUENCE [LARGE SCALE GENOMIC DNA]</scope>
    <source>
        <strain evidence="2 3">Pan14r</strain>
    </source>
</reference>
<dbReference type="InterPro" id="IPR050312">
    <property type="entry name" value="IolE/XylAMocC-like"/>
</dbReference>
<dbReference type="Proteomes" id="UP000317238">
    <property type="component" value="Unassembled WGS sequence"/>
</dbReference>
<dbReference type="Gene3D" id="3.20.20.150">
    <property type="entry name" value="Divalent-metal-dependent TIM barrel enzymes"/>
    <property type="match status" value="1"/>
</dbReference>
<dbReference type="GO" id="GO:0016853">
    <property type="term" value="F:isomerase activity"/>
    <property type="evidence" value="ECO:0007669"/>
    <property type="project" value="UniProtKB-KW"/>
</dbReference>
<dbReference type="OrthoDB" id="9801960at2"/>
<gene>
    <name evidence="2" type="ORF">Pan14r_13050</name>
</gene>
<proteinExistence type="predicted"/>
<feature type="domain" description="Xylose isomerase-like TIM barrel" evidence="1">
    <location>
        <begin position="34"/>
        <end position="262"/>
    </location>
</feature>
<sequence>MNALKLSVTAEWLSFAESLTLQNFDDVVIRSACAAKAAGFDALELPLPHAQHLLSALGETYWTELAERLVEMQIPVRSIHGPNFPGLATTVPHALHQILPQWRIANRMKVDAFVVHPTPHSHPHVVETAKSLLERDVELCNHLIGECDGETKLAVENLPTYGLAHLRRLMDRIDQSPLGVCFDTGHWNVRPEGSIETALTLFDQRIVHLHLSDNPGWCDAHQPPGKGSFSWHRWAQAISPLQWSRPMLIELSAPLRCQDPDATSKTSVVWSEANRLARMTLCEALNSVGVEQTKTGVPSKSAQSTKV</sequence>
<evidence type="ECO:0000313" key="2">
    <source>
        <dbReference type="EMBL" id="TWT69021.1"/>
    </source>
</evidence>
<organism evidence="2 3">
    <name type="scientific">Crateriforma conspicua</name>
    <dbReference type="NCBI Taxonomy" id="2527996"/>
    <lineage>
        <taxon>Bacteria</taxon>
        <taxon>Pseudomonadati</taxon>
        <taxon>Planctomycetota</taxon>
        <taxon>Planctomycetia</taxon>
        <taxon>Planctomycetales</taxon>
        <taxon>Planctomycetaceae</taxon>
        <taxon>Crateriforma</taxon>
    </lineage>
</organism>
<name>A0A5C5Y2V8_9PLAN</name>
<evidence type="ECO:0000313" key="3">
    <source>
        <dbReference type="Proteomes" id="UP000317238"/>
    </source>
</evidence>
<keyword evidence="2" id="KW-0413">Isomerase</keyword>
<dbReference type="InterPro" id="IPR013022">
    <property type="entry name" value="Xyl_isomerase-like_TIM-brl"/>
</dbReference>
<evidence type="ECO:0000259" key="1">
    <source>
        <dbReference type="Pfam" id="PF01261"/>
    </source>
</evidence>
<dbReference type="RefSeq" id="WP_145297963.1">
    <property type="nucleotide sequence ID" value="NZ_CP036319.1"/>
</dbReference>